<dbReference type="InterPro" id="IPR025996">
    <property type="entry name" value="MT1864/Rv1816-like_C"/>
</dbReference>
<comment type="caution">
    <text evidence="6">The sequence shown here is derived from an EMBL/GenBank/DDBJ whole genome shotgun (WGS) entry which is preliminary data.</text>
</comment>
<dbReference type="PRINTS" id="PR00455">
    <property type="entry name" value="HTHTETR"/>
</dbReference>
<evidence type="ECO:0000256" key="2">
    <source>
        <dbReference type="ARBA" id="ARBA00023125"/>
    </source>
</evidence>
<dbReference type="RefSeq" id="WP_131578459.1">
    <property type="nucleotide sequence ID" value="NZ_CBCSAJ010000114.1"/>
</dbReference>
<dbReference type="PANTHER" id="PTHR30055">
    <property type="entry name" value="HTH-TYPE TRANSCRIPTIONAL REGULATOR RUTR"/>
    <property type="match status" value="1"/>
</dbReference>
<feature type="DNA-binding region" description="H-T-H motif" evidence="4">
    <location>
        <begin position="38"/>
        <end position="57"/>
    </location>
</feature>
<accession>A0ABW4DVB4</accession>
<sequence>MPDPASSDRKTYHHGNLRQALVEASAALIEEQGPQSFTLSEAARRAGVSAAAPYRHFKGRDDLLEEIAAQGFVEFAARLQAAFDGGHPRPLTAFLRMGQAYLDFAADRPGYYMAMFESGISIAGNAGLAAASERAQGVLVSAAEALAARLPEGSRPPSRMVANHIWALSHGVVELFGRGRPGSRSPVSPSEMLESGALIYLRGLGLVSD</sequence>
<gene>
    <name evidence="6" type="ORF">ACFQ5P_04730</name>
</gene>
<evidence type="ECO:0000259" key="5">
    <source>
        <dbReference type="PROSITE" id="PS50977"/>
    </source>
</evidence>
<dbReference type="Gene3D" id="1.10.357.10">
    <property type="entry name" value="Tetracycline Repressor, domain 2"/>
    <property type="match status" value="1"/>
</dbReference>
<protein>
    <submittedName>
        <fullName evidence="6">TetR/AcrR family transcriptional regulator</fullName>
    </submittedName>
</protein>
<keyword evidence="7" id="KW-1185">Reference proteome</keyword>
<organism evidence="6 7">
    <name type="scientific">Paracoccus nototheniae</name>
    <dbReference type="NCBI Taxonomy" id="2489002"/>
    <lineage>
        <taxon>Bacteria</taxon>
        <taxon>Pseudomonadati</taxon>
        <taxon>Pseudomonadota</taxon>
        <taxon>Alphaproteobacteria</taxon>
        <taxon>Rhodobacterales</taxon>
        <taxon>Paracoccaceae</taxon>
        <taxon>Paracoccus</taxon>
    </lineage>
</organism>
<dbReference type="SUPFAM" id="SSF46689">
    <property type="entry name" value="Homeodomain-like"/>
    <property type="match status" value="1"/>
</dbReference>
<dbReference type="EMBL" id="JBHTOQ010000004">
    <property type="protein sequence ID" value="MFD1480593.1"/>
    <property type="molecule type" value="Genomic_DNA"/>
</dbReference>
<name>A0ABW4DVB4_9RHOB</name>
<dbReference type="Pfam" id="PF00440">
    <property type="entry name" value="TetR_N"/>
    <property type="match status" value="1"/>
</dbReference>
<dbReference type="InterPro" id="IPR001647">
    <property type="entry name" value="HTH_TetR"/>
</dbReference>
<reference evidence="7" key="1">
    <citation type="journal article" date="2019" name="Int. J. Syst. Evol. Microbiol.">
        <title>The Global Catalogue of Microorganisms (GCM) 10K type strain sequencing project: providing services to taxonomists for standard genome sequencing and annotation.</title>
        <authorList>
            <consortium name="The Broad Institute Genomics Platform"/>
            <consortium name="The Broad Institute Genome Sequencing Center for Infectious Disease"/>
            <person name="Wu L."/>
            <person name="Ma J."/>
        </authorList>
    </citation>
    <scope>NUCLEOTIDE SEQUENCE [LARGE SCALE GENOMIC DNA]</scope>
    <source>
        <strain evidence="7">CCM 8875</strain>
    </source>
</reference>
<evidence type="ECO:0000256" key="3">
    <source>
        <dbReference type="ARBA" id="ARBA00023163"/>
    </source>
</evidence>
<keyword evidence="2 4" id="KW-0238">DNA-binding</keyword>
<dbReference type="PROSITE" id="PS50977">
    <property type="entry name" value="HTH_TETR_2"/>
    <property type="match status" value="1"/>
</dbReference>
<dbReference type="Pfam" id="PF13305">
    <property type="entry name" value="TetR_C_33"/>
    <property type="match status" value="1"/>
</dbReference>
<dbReference type="PANTHER" id="PTHR30055:SF220">
    <property type="entry name" value="TETR-FAMILY REGULATORY PROTEIN"/>
    <property type="match status" value="1"/>
</dbReference>
<dbReference type="InterPro" id="IPR036271">
    <property type="entry name" value="Tet_transcr_reg_TetR-rel_C_sf"/>
</dbReference>
<evidence type="ECO:0000313" key="6">
    <source>
        <dbReference type="EMBL" id="MFD1480593.1"/>
    </source>
</evidence>
<keyword evidence="3" id="KW-0804">Transcription</keyword>
<evidence type="ECO:0000256" key="4">
    <source>
        <dbReference type="PROSITE-ProRule" id="PRU00335"/>
    </source>
</evidence>
<evidence type="ECO:0000313" key="7">
    <source>
        <dbReference type="Proteomes" id="UP001597302"/>
    </source>
</evidence>
<dbReference type="InterPro" id="IPR009057">
    <property type="entry name" value="Homeodomain-like_sf"/>
</dbReference>
<proteinExistence type="predicted"/>
<keyword evidence="1" id="KW-0805">Transcription regulation</keyword>
<dbReference type="InterPro" id="IPR050109">
    <property type="entry name" value="HTH-type_TetR-like_transc_reg"/>
</dbReference>
<dbReference type="SUPFAM" id="SSF48498">
    <property type="entry name" value="Tetracyclin repressor-like, C-terminal domain"/>
    <property type="match status" value="1"/>
</dbReference>
<feature type="domain" description="HTH tetR-type" evidence="5">
    <location>
        <begin position="15"/>
        <end position="75"/>
    </location>
</feature>
<evidence type="ECO:0000256" key="1">
    <source>
        <dbReference type="ARBA" id="ARBA00023015"/>
    </source>
</evidence>
<dbReference type="Proteomes" id="UP001597302">
    <property type="component" value="Unassembled WGS sequence"/>
</dbReference>